<feature type="domain" description="ABC transporter" evidence="18">
    <location>
        <begin position="662"/>
        <end position="984"/>
    </location>
</feature>
<evidence type="ECO:0000256" key="15">
    <source>
        <dbReference type="ARBA" id="ARBA00039316"/>
    </source>
</evidence>
<keyword evidence="4" id="KW-0677">Repeat</keyword>
<dbReference type="GO" id="GO:0009380">
    <property type="term" value="C:excinuclease repair complex"/>
    <property type="evidence" value="ECO:0007669"/>
    <property type="project" value="InterPro"/>
</dbReference>
<keyword evidence="20" id="KW-1185">Reference proteome</keyword>
<evidence type="ECO:0000256" key="11">
    <source>
        <dbReference type="ARBA" id="ARBA00022881"/>
    </source>
</evidence>
<dbReference type="GO" id="GO:0003677">
    <property type="term" value="F:DNA binding"/>
    <property type="evidence" value="ECO:0007669"/>
    <property type="project" value="UniProtKB-KW"/>
</dbReference>
<dbReference type="Pfam" id="PF17760">
    <property type="entry name" value="UvrA_inter"/>
    <property type="match status" value="2"/>
</dbReference>
<dbReference type="InterPro" id="IPR004602">
    <property type="entry name" value="UvrA"/>
</dbReference>
<dbReference type="PANTHER" id="PTHR43152">
    <property type="entry name" value="UVRABC SYSTEM PROTEIN A"/>
    <property type="match status" value="1"/>
</dbReference>
<evidence type="ECO:0000313" key="20">
    <source>
        <dbReference type="Proteomes" id="UP001139103"/>
    </source>
</evidence>
<keyword evidence="3" id="KW-0479">Metal-binding</keyword>
<gene>
    <name evidence="19" type="primary">uvrA</name>
    <name evidence="19" type="ORF">LOC68_16055</name>
</gene>
<dbReference type="Pfam" id="PF17755">
    <property type="entry name" value="UvrA_DNA-bind"/>
    <property type="match status" value="2"/>
</dbReference>
<accession>A0A9X1SG77</accession>
<feature type="region of interest" description="Disordered" evidence="17">
    <location>
        <begin position="237"/>
        <end position="272"/>
    </location>
</feature>
<organism evidence="19 20">
    <name type="scientific">Blastopirellula sediminis</name>
    <dbReference type="NCBI Taxonomy" id="2894196"/>
    <lineage>
        <taxon>Bacteria</taxon>
        <taxon>Pseudomonadati</taxon>
        <taxon>Planctomycetota</taxon>
        <taxon>Planctomycetia</taxon>
        <taxon>Pirellulales</taxon>
        <taxon>Pirellulaceae</taxon>
        <taxon>Blastopirellula</taxon>
    </lineage>
</organism>
<dbReference type="NCBIfam" id="NF001503">
    <property type="entry name" value="PRK00349.1"/>
    <property type="match status" value="2"/>
</dbReference>
<evidence type="ECO:0000256" key="5">
    <source>
        <dbReference type="ARBA" id="ARBA00022741"/>
    </source>
</evidence>
<feature type="compositionally biased region" description="Acidic residues" evidence="17">
    <location>
        <begin position="242"/>
        <end position="258"/>
    </location>
</feature>
<name>A0A9X1SG77_9BACT</name>
<dbReference type="InterPro" id="IPR013815">
    <property type="entry name" value="ATP_grasp_subdomain_1"/>
</dbReference>
<evidence type="ECO:0000256" key="17">
    <source>
        <dbReference type="SAM" id="MobiDB-lite"/>
    </source>
</evidence>
<keyword evidence="12" id="KW-0238">DNA-binding</keyword>
<dbReference type="NCBIfam" id="TIGR00630">
    <property type="entry name" value="uvra"/>
    <property type="match status" value="2"/>
</dbReference>
<keyword evidence="6" id="KW-0227">DNA damage</keyword>
<dbReference type="InterPro" id="IPR041102">
    <property type="entry name" value="UvrA_inter"/>
</dbReference>
<dbReference type="Gene3D" id="1.20.1580.10">
    <property type="entry name" value="ABC transporter ATPase like domain"/>
    <property type="match status" value="4"/>
</dbReference>
<proteinExistence type="inferred from homology"/>
<evidence type="ECO:0000256" key="10">
    <source>
        <dbReference type="ARBA" id="ARBA00022840"/>
    </source>
</evidence>
<keyword evidence="5" id="KW-0547">Nucleotide-binding</keyword>
<protein>
    <recommendedName>
        <fullName evidence="15">UvrABC system protein A</fullName>
    </recommendedName>
    <alternativeName>
        <fullName evidence="16">Excinuclease ABC subunit A</fullName>
    </alternativeName>
</protein>
<dbReference type="InterPro" id="IPR041552">
    <property type="entry name" value="UvrA_DNA-bd"/>
</dbReference>
<dbReference type="EMBL" id="JAJKFT010000010">
    <property type="protein sequence ID" value="MCC9629905.1"/>
    <property type="molecule type" value="Genomic_DNA"/>
</dbReference>
<dbReference type="PANTHER" id="PTHR43152:SF3">
    <property type="entry name" value="UVRABC SYSTEM PROTEIN A"/>
    <property type="match status" value="1"/>
</dbReference>
<dbReference type="GO" id="GO:0005737">
    <property type="term" value="C:cytoplasm"/>
    <property type="evidence" value="ECO:0007669"/>
    <property type="project" value="UniProtKB-SubCell"/>
</dbReference>
<dbReference type="RefSeq" id="WP_230220581.1">
    <property type="nucleotide sequence ID" value="NZ_JAJKFT010000010.1"/>
</dbReference>
<keyword evidence="10" id="KW-0067">ATP-binding</keyword>
<dbReference type="Gene3D" id="3.40.50.300">
    <property type="entry name" value="P-loop containing nucleotide triphosphate hydrolases"/>
    <property type="match status" value="4"/>
</dbReference>
<dbReference type="GO" id="GO:0008270">
    <property type="term" value="F:zinc ion binding"/>
    <property type="evidence" value="ECO:0007669"/>
    <property type="project" value="UniProtKB-KW"/>
</dbReference>
<evidence type="ECO:0000256" key="8">
    <source>
        <dbReference type="ARBA" id="ARBA00022771"/>
    </source>
</evidence>
<evidence type="ECO:0000256" key="1">
    <source>
        <dbReference type="ARBA" id="ARBA00004496"/>
    </source>
</evidence>
<keyword evidence="19" id="KW-0378">Hydrolase</keyword>
<dbReference type="GO" id="GO:0016887">
    <property type="term" value="F:ATP hydrolysis activity"/>
    <property type="evidence" value="ECO:0007669"/>
    <property type="project" value="InterPro"/>
</dbReference>
<dbReference type="InterPro" id="IPR003439">
    <property type="entry name" value="ABC_transporter-like_ATP-bd"/>
</dbReference>
<dbReference type="SUPFAM" id="SSF52540">
    <property type="entry name" value="P-loop containing nucleoside triphosphate hydrolases"/>
    <property type="match status" value="4"/>
</dbReference>
<dbReference type="InterPro" id="IPR027417">
    <property type="entry name" value="P-loop_NTPase"/>
</dbReference>
<feature type="domain" description="ABC transporter" evidence="18">
    <location>
        <begin position="1626"/>
        <end position="1974"/>
    </location>
</feature>
<evidence type="ECO:0000256" key="9">
    <source>
        <dbReference type="ARBA" id="ARBA00022833"/>
    </source>
</evidence>
<dbReference type="SMART" id="SM00382">
    <property type="entry name" value="AAA"/>
    <property type="match status" value="3"/>
</dbReference>
<evidence type="ECO:0000256" key="6">
    <source>
        <dbReference type="ARBA" id="ARBA00022763"/>
    </source>
</evidence>
<comment type="subcellular location">
    <subcellularLocation>
        <location evidence="1">Cytoplasm</location>
    </subcellularLocation>
</comment>
<evidence type="ECO:0000256" key="13">
    <source>
        <dbReference type="ARBA" id="ARBA00023204"/>
    </source>
</evidence>
<evidence type="ECO:0000256" key="2">
    <source>
        <dbReference type="ARBA" id="ARBA00022490"/>
    </source>
</evidence>
<keyword evidence="13" id="KW-0234">DNA repair</keyword>
<dbReference type="GO" id="GO:0005524">
    <property type="term" value="F:ATP binding"/>
    <property type="evidence" value="ECO:0007669"/>
    <property type="project" value="UniProtKB-KW"/>
</dbReference>
<feature type="compositionally biased region" description="Basic residues" evidence="17">
    <location>
        <begin position="263"/>
        <end position="272"/>
    </location>
</feature>
<comment type="caution">
    <text evidence="19">The sequence shown here is derived from an EMBL/GenBank/DDBJ whole genome shotgun (WGS) entry which is preliminary data.</text>
</comment>
<reference evidence="19" key="1">
    <citation type="submission" date="2021-11" db="EMBL/GenBank/DDBJ databases">
        <title>Genome sequence.</title>
        <authorList>
            <person name="Sun Q."/>
        </authorList>
    </citation>
    <scope>NUCLEOTIDE SEQUENCE</scope>
    <source>
        <strain evidence="19">JC732</strain>
    </source>
</reference>
<keyword evidence="8" id="KW-0863">Zinc-finger</keyword>
<dbReference type="GO" id="GO:0006289">
    <property type="term" value="P:nucleotide-excision repair"/>
    <property type="evidence" value="ECO:0007669"/>
    <property type="project" value="InterPro"/>
</dbReference>
<dbReference type="Gene3D" id="3.30.1490.20">
    <property type="entry name" value="ATP-grasp fold, A domain"/>
    <property type="match status" value="2"/>
</dbReference>
<evidence type="ECO:0000256" key="16">
    <source>
        <dbReference type="ARBA" id="ARBA00042156"/>
    </source>
</evidence>
<dbReference type="GO" id="GO:0004518">
    <property type="term" value="F:nuclease activity"/>
    <property type="evidence" value="ECO:0007669"/>
    <property type="project" value="UniProtKB-KW"/>
</dbReference>
<evidence type="ECO:0000256" key="14">
    <source>
        <dbReference type="ARBA" id="ARBA00038000"/>
    </source>
</evidence>
<dbReference type="CDD" id="cd03271">
    <property type="entry name" value="ABC_UvrA_II"/>
    <property type="match status" value="2"/>
</dbReference>
<keyword evidence="11" id="KW-0267">Excision nuclease</keyword>
<comment type="similarity">
    <text evidence="14">Belongs to the ABC transporter superfamily. UvrA family.</text>
</comment>
<evidence type="ECO:0000256" key="4">
    <source>
        <dbReference type="ARBA" id="ARBA00022737"/>
    </source>
</evidence>
<evidence type="ECO:0000256" key="7">
    <source>
        <dbReference type="ARBA" id="ARBA00022769"/>
    </source>
</evidence>
<evidence type="ECO:0000256" key="12">
    <source>
        <dbReference type="ARBA" id="ARBA00023125"/>
    </source>
</evidence>
<keyword evidence="2" id="KW-0963">Cytoplasm</keyword>
<dbReference type="InterPro" id="IPR003593">
    <property type="entry name" value="AAA+_ATPase"/>
</dbReference>
<evidence type="ECO:0000313" key="19">
    <source>
        <dbReference type="EMBL" id="MCC9629905.1"/>
    </source>
</evidence>
<dbReference type="PROSITE" id="PS50893">
    <property type="entry name" value="ABC_TRANSPORTER_2"/>
    <property type="match status" value="2"/>
</dbReference>
<keyword evidence="7" id="KW-0228">DNA excision</keyword>
<evidence type="ECO:0000259" key="18">
    <source>
        <dbReference type="PROSITE" id="PS50893"/>
    </source>
</evidence>
<evidence type="ECO:0000256" key="3">
    <source>
        <dbReference type="ARBA" id="ARBA00022723"/>
    </source>
</evidence>
<dbReference type="PROSITE" id="PS00211">
    <property type="entry name" value="ABC_TRANSPORTER_1"/>
    <property type="match status" value="3"/>
</dbReference>
<dbReference type="InterPro" id="IPR017871">
    <property type="entry name" value="ABC_transporter-like_CS"/>
</dbReference>
<keyword evidence="9" id="KW-0862">Zinc</keyword>
<dbReference type="Proteomes" id="UP001139103">
    <property type="component" value="Unassembled WGS sequence"/>
</dbReference>
<sequence length="2336" mass="258088">MPVTDIEIKGAREHNLRDVSLVLPRNKLICLTGVSGSGKSSLAFDTVYAEGQRRYVESLSSYARQFMGQMPKPEVDYIGGLTPSISISQKTTGNNPRSTVGTITEINDFLRILYARIGKGHCTQCGKALTAQTREQILEHILAMEEDSQIVILAPLIRGQKGEHKDLFIDLLKQGFVRARVDGRIINLTDDLMLDRQLRHNIELVVDRLTIKPSVRGRLAEAVELAMKMGEGSLIVAPRVDEQEDEAPSIEEAEEEAPDAPPKKKSRARKQKKTEVAGDMMFSVDYACVDCGVSFDPPTPQLFSFNSPQGMCPVCDGLGQIYTFDPELLVPDVTLTFKKGAVEILGKWSDLGRWKRHIYKGVAETMERKLNLDAGAFLDTPWREMDEQVQNVLLYGAGDQHITFTWRAGSSPQKYGGTYDGIVADLLEKYRSSNSKPQLRQLEKYMSTIGCPDCGGQRLNPQARHVKLGTQSKTFQEKPELSLPEVSDLSIQDAIEFFAHLDLDAMSEKIGAEAIKEVRGRLGFLDNVGLEYLTLSRTAPTLSGGESQRIRLAGQIGCGLVGVTYILDEPSIGLHPRDNDRLLATLNDLRDLGNTVLVVEHDEDTMRVADHVIDFGPGAGVRGGYIVAQGLAEEIAANPNSVTGQFLAGTEKIDVPTTRRQIGEKKLTIVGAAENNLKNVNVEIPLGGFVCVTGVSGSGKSSVVNDILVEALRRDLNHGLGEPGAHERIDGLEHLDKMIAIDQSPIGRTPRSNPATYIKVFDDIRNLFAQLPEARRRGYKPGRFSFNVDGGRCSACEGNGANKLEMDFLADIWVTCPVCEGHRFNRETLEVRFKEKSISDVLEMDVQEGLALFENVPTIAHKLQTLHDVGLDYIKLGQPSPTLSGGEAQRIKLAKELVKRSTGRTLYLLDEPTTGLHFADVKMLLKVLHAFAEQGNTVLVVEHNLDVIKTADWLIDMGPEGGSSGGRVVACGPPEAVAEVAESHTGQALKAVLAGKQSRAVTEIKRAAKAAQQKRDQKAAKVIEVRGAKMHNLKDVDAQIDREKMTVFCGPSGSGKSSLAMDTIYAEGQRRYVESLSAYARQFVGQMQKPKVDHIEGLSPAIAIEQKNLGNSPRSTVGTVTEIYDYIRVMMPRLGTPYCPDCEVPISTQTSSMITDKILSEPAETKLFLMAPIALDVGQQYSELWEDLKATGYQRIRVDGVVHTLDKPPKIDRRRHHDVEVVVDRISVKEESRSRIADSVENGLSLGGGFLHVAYVDDKLPEHRWRVKRHSQKLSCGQCDRSFDQLSPHNFSFNSQLGWCPDCEGLGTQTGADPTALLSDPKLTLREGALKLWPGVHHDISVKMLEALSASAGVPLDTPFDRLSSRHRRVLLHGTGDEWFDVRDGDDHAKRPLFRFQFKGLYPALEEASRLSPAFRMQLESLVAEVECTTCCGSRLRDDSSAVRFRDQTVLDICSMPMGQLLDFIQGWKLKKRETKIAGEIVRELESRVQFLCDVGLDYLTLRRTAPTLSAGEAQRIRLASQLGSGLCGVLYVLDEPTIGLHPRDNRRLLSALHRLRDLGNTLIVVEHDHEVIEGSDKLLDFGPQAGVNGGTVVATGTPKQVAKAKDSVTGPYISGKKAIPVPSNRRMPSIRKLAAKGKPFELSSPTGEWLEVVGARHNNLRNVNVRFPLGSMIAIAGPSGSGKSSLMQEVVYNSLARTLHRASTTPGAHDAIRGIEAINKVIRVDQQPLGNSPSSNAATYTGVFDVIRDLFSQLPEAKLRGYTPRRFSFNVEGGRCETCEGMGQKCIEMHFLPDVWVTCETCDGHRYNDETLSVRYHGKSIADVLEMPIGQAVTLFENIPKIRRILQTLCDVGLDYVTLGQPAPTLSGGEAQRVKLASELARPDTGKTLYLLDEPTTGLHFEDLRKLLDVFHRLVDLGNTVVVIEHNLDVMKQADWILEIGPEAGAEGGRLVTAGTPEDVVDYSKAYDKGEEPYRSHTGEALAPFLAAGPYEERRRFDAAALDEEREGDMEIADVGRATKMPWEVDGRRWHTKDRVGRTGEACNWDGKVLAAVVDKIVELGDFSDINWNSRSVVEISGLKKSDGWFFHAITGETWLLKMKFRVAKGTFDRMELPSRLALPTLNELEDLPIYSNEPRCKVKNLRGPFQEIEVRAHTYEEINRPEFWEFLEQAVAGFQKYLGQINQNVEDHMPWKKLGEKWHLSRKGFPPGKNPQWDPNVLEELLALLVDTADDGEILWNNQMIVNVMASGVSGSWASVTSKRPEDVRLTIRVPRGAVALGRIAGLGHEPDIDAKSDGDVVRIHFRTSADLEKGDLAEFLQETLSALGEASGQKKLF</sequence>
<dbReference type="Gene3D" id="1.10.8.280">
    <property type="entry name" value="ABC transporter ATPase domain-like"/>
    <property type="match status" value="2"/>
</dbReference>